<protein>
    <recommendedName>
        <fullName evidence="4">PepSY domain-containing protein</fullName>
    </recommendedName>
</protein>
<dbReference type="STRING" id="1123034.GCA_000685805_01286"/>
<feature type="region of interest" description="Disordered" evidence="1">
    <location>
        <begin position="45"/>
        <end position="65"/>
    </location>
</feature>
<proteinExistence type="predicted"/>
<dbReference type="EMBL" id="UGVC01000001">
    <property type="protein sequence ID" value="SUD90796.1"/>
    <property type="molecule type" value="Genomic_DNA"/>
</dbReference>
<dbReference type="Proteomes" id="UP000254123">
    <property type="component" value="Unassembled WGS sequence"/>
</dbReference>
<gene>
    <name evidence="2" type="ORF">NCTC10526_01142</name>
</gene>
<organism evidence="2 3">
    <name type="scientific">Psychrobacter phenylpyruvicus</name>
    <dbReference type="NCBI Taxonomy" id="29432"/>
    <lineage>
        <taxon>Bacteria</taxon>
        <taxon>Pseudomonadati</taxon>
        <taxon>Pseudomonadota</taxon>
        <taxon>Gammaproteobacteria</taxon>
        <taxon>Moraxellales</taxon>
        <taxon>Moraxellaceae</taxon>
        <taxon>Psychrobacter</taxon>
    </lineage>
</organism>
<evidence type="ECO:0000313" key="2">
    <source>
        <dbReference type="EMBL" id="SUD90796.1"/>
    </source>
</evidence>
<sequence>MTQSKALAAGIAAVMLAVTTGCTSTPLIVDGPIYHPNGGVYYPNGKGDYKKHNGHKNKNKHKNKDYKKSDYNRVNAERLATRKLNSMGYRVEKVDYKHSQGIVKTKAYRGGQKYKIDLAYPSMNVVKMKRD</sequence>
<keyword evidence="3" id="KW-1185">Reference proteome</keyword>
<accession>A0A379LJK2</accession>
<dbReference type="AlphaFoldDB" id="A0A379LJK2"/>
<dbReference type="PROSITE" id="PS51257">
    <property type="entry name" value="PROKAR_LIPOPROTEIN"/>
    <property type="match status" value="1"/>
</dbReference>
<evidence type="ECO:0000256" key="1">
    <source>
        <dbReference type="SAM" id="MobiDB-lite"/>
    </source>
</evidence>
<evidence type="ECO:0008006" key="4">
    <source>
        <dbReference type="Google" id="ProtNLM"/>
    </source>
</evidence>
<dbReference type="RefSeq" id="WP_028858826.1">
    <property type="nucleotide sequence ID" value="NZ_CAJHAQ010000001.1"/>
</dbReference>
<feature type="compositionally biased region" description="Basic residues" evidence="1">
    <location>
        <begin position="52"/>
        <end position="65"/>
    </location>
</feature>
<name>A0A379LJK2_9GAMM</name>
<reference evidence="2 3" key="1">
    <citation type="submission" date="2018-06" db="EMBL/GenBank/DDBJ databases">
        <authorList>
            <consortium name="Pathogen Informatics"/>
            <person name="Doyle S."/>
        </authorList>
    </citation>
    <scope>NUCLEOTIDE SEQUENCE [LARGE SCALE GENOMIC DNA]</scope>
    <source>
        <strain evidence="2 3">NCTC10526</strain>
    </source>
</reference>
<evidence type="ECO:0000313" key="3">
    <source>
        <dbReference type="Proteomes" id="UP000254123"/>
    </source>
</evidence>